<comment type="caution">
    <text evidence="2">The sequence shown here is derived from an EMBL/GenBank/DDBJ whole genome shotgun (WGS) entry which is preliminary data.</text>
</comment>
<evidence type="ECO:0000256" key="1">
    <source>
        <dbReference type="SAM" id="Phobius"/>
    </source>
</evidence>
<dbReference type="RefSeq" id="WP_340358017.1">
    <property type="nucleotide sequence ID" value="NZ_JBBKZU010000007.1"/>
</dbReference>
<reference evidence="2 3" key="1">
    <citation type="submission" date="2024-03" db="EMBL/GenBank/DDBJ databases">
        <title>Novel species of the genus Variovorax.</title>
        <authorList>
            <person name="Liu Q."/>
            <person name="Xin Y.-H."/>
        </authorList>
    </citation>
    <scope>NUCLEOTIDE SEQUENCE [LARGE SCALE GENOMIC DNA]</scope>
    <source>
        <strain evidence="2 3">KACC 18899</strain>
    </source>
</reference>
<sequence>MHEITITFDRVFDIVRGARRGRVPSTVFGFQAKEVEVRGVAVAGSPRIEAGMTITAVLERPGDWQSLIGWVNHETGEIACRPAGSNLGGIGAVVLGGLWAYHLVGTNHPLVAALVVVVSLLGFLGGITATRKVVGARKLLEATRASLASRHTGVDA</sequence>
<proteinExistence type="predicted"/>
<name>A0ABU8VHW9_9BURK</name>
<keyword evidence="1" id="KW-0812">Transmembrane</keyword>
<evidence type="ECO:0000313" key="3">
    <source>
        <dbReference type="Proteomes" id="UP001365846"/>
    </source>
</evidence>
<accession>A0ABU8VHW9</accession>
<dbReference type="EMBL" id="JBBKZU010000007">
    <property type="protein sequence ID" value="MEJ8812762.1"/>
    <property type="molecule type" value="Genomic_DNA"/>
</dbReference>
<feature type="transmembrane region" description="Helical" evidence="1">
    <location>
        <begin position="110"/>
        <end position="129"/>
    </location>
</feature>
<keyword evidence="3" id="KW-1185">Reference proteome</keyword>
<evidence type="ECO:0000313" key="2">
    <source>
        <dbReference type="EMBL" id="MEJ8812762.1"/>
    </source>
</evidence>
<feature type="transmembrane region" description="Helical" evidence="1">
    <location>
        <begin position="87"/>
        <end position="104"/>
    </location>
</feature>
<evidence type="ECO:0008006" key="4">
    <source>
        <dbReference type="Google" id="ProtNLM"/>
    </source>
</evidence>
<gene>
    <name evidence="2" type="ORF">WKW77_16870</name>
</gene>
<keyword evidence="1" id="KW-0472">Membrane</keyword>
<organism evidence="2 3">
    <name type="scientific">Variovorax ureilyticus</name>
    <dbReference type="NCBI Taxonomy" id="1836198"/>
    <lineage>
        <taxon>Bacteria</taxon>
        <taxon>Pseudomonadati</taxon>
        <taxon>Pseudomonadota</taxon>
        <taxon>Betaproteobacteria</taxon>
        <taxon>Burkholderiales</taxon>
        <taxon>Comamonadaceae</taxon>
        <taxon>Variovorax</taxon>
    </lineage>
</organism>
<dbReference type="Proteomes" id="UP001365846">
    <property type="component" value="Unassembled WGS sequence"/>
</dbReference>
<protein>
    <recommendedName>
        <fullName evidence="4">Transmembrane protein</fullName>
    </recommendedName>
</protein>
<keyword evidence="1" id="KW-1133">Transmembrane helix</keyword>